<dbReference type="CDD" id="cd08662">
    <property type="entry name" value="M13"/>
    <property type="match status" value="1"/>
</dbReference>
<keyword evidence="3" id="KW-0645">Protease</keyword>
<dbReference type="GO" id="GO:0005886">
    <property type="term" value="C:plasma membrane"/>
    <property type="evidence" value="ECO:0007669"/>
    <property type="project" value="TreeGrafter"/>
</dbReference>
<feature type="chain" id="PRO_5022048366" evidence="8">
    <location>
        <begin position="26"/>
        <end position="695"/>
    </location>
</feature>
<reference evidence="11 12" key="1">
    <citation type="submission" date="2019-07" db="EMBL/GenBank/DDBJ databases">
        <title>Genomic Encyclopedia of Archaeal and Bacterial Type Strains, Phase II (KMG-II): from individual species to whole genera.</title>
        <authorList>
            <person name="Goeker M."/>
        </authorList>
    </citation>
    <scope>NUCLEOTIDE SEQUENCE [LARGE SCALE GENOMIC DNA]</scope>
    <source>
        <strain evidence="11 12">ATCC BAA-1854</strain>
    </source>
</reference>
<gene>
    <name evidence="11" type="ORF">JN11_00267</name>
</gene>
<dbReference type="PROSITE" id="PS51885">
    <property type="entry name" value="NEPRILYSIN"/>
    <property type="match status" value="1"/>
</dbReference>
<dbReference type="InterPro" id="IPR042089">
    <property type="entry name" value="Peptidase_M13_dom_2"/>
</dbReference>
<comment type="cofactor">
    <cofactor evidence="1">
        <name>Zn(2+)</name>
        <dbReference type="ChEBI" id="CHEBI:29105"/>
    </cofactor>
</comment>
<feature type="domain" description="Peptidase M13 C-terminal" evidence="9">
    <location>
        <begin position="491"/>
        <end position="691"/>
    </location>
</feature>
<dbReference type="GO" id="GO:0004222">
    <property type="term" value="F:metalloendopeptidase activity"/>
    <property type="evidence" value="ECO:0007669"/>
    <property type="project" value="InterPro"/>
</dbReference>
<evidence type="ECO:0000259" key="10">
    <source>
        <dbReference type="Pfam" id="PF05649"/>
    </source>
</evidence>
<comment type="caution">
    <text evidence="11">The sequence shown here is derived from an EMBL/GenBank/DDBJ whole genome shotgun (WGS) entry which is preliminary data.</text>
</comment>
<dbReference type="Pfam" id="PF01431">
    <property type="entry name" value="Peptidase_M13"/>
    <property type="match status" value="1"/>
</dbReference>
<evidence type="ECO:0000313" key="12">
    <source>
        <dbReference type="Proteomes" id="UP000317010"/>
    </source>
</evidence>
<dbReference type="InterPro" id="IPR008753">
    <property type="entry name" value="Peptidase_M13_N"/>
</dbReference>
<keyword evidence="7" id="KW-0482">Metalloprotease</keyword>
<dbReference type="PANTHER" id="PTHR11733">
    <property type="entry name" value="ZINC METALLOPROTEASE FAMILY M13 NEPRILYSIN-RELATED"/>
    <property type="match status" value="1"/>
</dbReference>
<dbReference type="InterPro" id="IPR018497">
    <property type="entry name" value="Peptidase_M13_C"/>
</dbReference>
<dbReference type="AlphaFoldDB" id="A0A562UHA1"/>
<protein>
    <submittedName>
        <fullName evidence="11">Putative endopeptidase</fullName>
    </submittedName>
</protein>
<evidence type="ECO:0000256" key="2">
    <source>
        <dbReference type="ARBA" id="ARBA00007357"/>
    </source>
</evidence>
<dbReference type="SUPFAM" id="SSF55486">
    <property type="entry name" value="Metalloproteases ('zincins'), catalytic domain"/>
    <property type="match status" value="1"/>
</dbReference>
<evidence type="ECO:0000256" key="4">
    <source>
        <dbReference type="ARBA" id="ARBA00022723"/>
    </source>
</evidence>
<evidence type="ECO:0000256" key="3">
    <source>
        <dbReference type="ARBA" id="ARBA00022670"/>
    </source>
</evidence>
<dbReference type="Pfam" id="PF05649">
    <property type="entry name" value="Peptidase_M13_N"/>
    <property type="match status" value="1"/>
</dbReference>
<dbReference type="GO" id="GO:0016485">
    <property type="term" value="P:protein processing"/>
    <property type="evidence" value="ECO:0007669"/>
    <property type="project" value="TreeGrafter"/>
</dbReference>
<dbReference type="GO" id="GO:0046872">
    <property type="term" value="F:metal ion binding"/>
    <property type="evidence" value="ECO:0007669"/>
    <property type="project" value="UniProtKB-KW"/>
</dbReference>
<dbReference type="InterPro" id="IPR000718">
    <property type="entry name" value="Peptidase_M13"/>
</dbReference>
<feature type="domain" description="Peptidase M13 N-terminal" evidence="10">
    <location>
        <begin position="60"/>
        <end position="439"/>
    </location>
</feature>
<dbReference type="RefSeq" id="WP_144908863.1">
    <property type="nucleotide sequence ID" value="NZ_VLLI01000001.1"/>
</dbReference>
<keyword evidence="6" id="KW-0862">Zinc</keyword>
<name>A0A562UHA1_9SPHI</name>
<dbReference type="PANTHER" id="PTHR11733:SF167">
    <property type="entry name" value="FI17812P1-RELATED"/>
    <property type="match status" value="1"/>
</dbReference>
<keyword evidence="8" id="KW-0732">Signal</keyword>
<organism evidence="11 12">
    <name type="scientific">Mucilaginibacter frigoritolerans</name>
    <dbReference type="NCBI Taxonomy" id="652788"/>
    <lineage>
        <taxon>Bacteria</taxon>
        <taxon>Pseudomonadati</taxon>
        <taxon>Bacteroidota</taxon>
        <taxon>Sphingobacteriia</taxon>
        <taxon>Sphingobacteriales</taxon>
        <taxon>Sphingobacteriaceae</taxon>
        <taxon>Mucilaginibacter</taxon>
    </lineage>
</organism>
<dbReference type="Gene3D" id="3.40.390.10">
    <property type="entry name" value="Collagenase (Catalytic Domain)"/>
    <property type="match status" value="1"/>
</dbReference>
<evidence type="ECO:0000256" key="8">
    <source>
        <dbReference type="SAM" id="SignalP"/>
    </source>
</evidence>
<keyword evidence="5" id="KW-0378">Hydrolase</keyword>
<dbReference type="OrthoDB" id="9775677at2"/>
<keyword evidence="4" id="KW-0479">Metal-binding</keyword>
<proteinExistence type="inferred from homology"/>
<evidence type="ECO:0000256" key="7">
    <source>
        <dbReference type="ARBA" id="ARBA00023049"/>
    </source>
</evidence>
<dbReference type="Gene3D" id="1.10.1380.10">
    <property type="entry name" value="Neutral endopeptidase , domain2"/>
    <property type="match status" value="1"/>
</dbReference>
<evidence type="ECO:0000256" key="5">
    <source>
        <dbReference type="ARBA" id="ARBA00022801"/>
    </source>
</evidence>
<accession>A0A562UHA1</accession>
<keyword evidence="12" id="KW-1185">Reference proteome</keyword>
<feature type="signal peptide" evidence="8">
    <location>
        <begin position="1"/>
        <end position="25"/>
    </location>
</feature>
<dbReference type="EMBL" id="VLLI01000001">
    <property type="protein sequence ID" value="TWJ04555.1"/>
    <property type="molecule type" value="Genomic_DNA"/>
</dbReference>
<dbReference type="Proteomes" id="UP000317010">
    <property type="component" value="Unassembled WGS sequence"/>
</dbReference>
<dbReference type="InterPro" id="IPR024079">
    <property type="entry name" value="MetalloPept_cat_dom_sf"/>
</dbReference>
<evidence type="ECO:0000259" key="9">
    <source>
        <dbReference type="Pfam" id="PF01431"/>
    </source>
</evidence>
<comment type="similarity">
    <text evidence="2">Belongs to the peptidase M13 family.</text>
</comment>
<evidence type="ECO:0000313" key="11">
    <source>
        <dbReference type="EMBL" id="TWJ04555.1"/>
    </source>
</evidence>
<evidence type="ECO:0000256" key="6">
    <source>
        <dbReference type="ARBA" id="ARBA00022833"/>
    </source>
</evidence>
<sequence length="695" mass="77243">MKLKLTKLTNFMLIGLIGLSVNAFAAGGGKKSKGKSKPKSIAIPPKKFIDPANMDLTVNPGDNFFEYANGNWIKQNAIPAKETRWGSFNILHQENTDRLLGILNEVSKTTHPAGSLEQRVGDLYASGMDSVAIEKLGYNPIKADLERIDKITDLNGVITEAVFERTNGEGSPLFGFGVSQDEKHVTKHVAGINQGGTTLPDRDYYLKSDGRTKKIQDAYKQYIIALFTLTGSSQEDAAKNAATIFSIEAALAKAQLSRVAMRDPNVTYNKFAVADFAKTTPHLNWVELLPQMKVAGQDTMNVGQPAFFKTEDTLLAATPIDNWKVYLKWNILKGSASALSNPFVEANFAFSSALSGQKVQTPRNERMSSLVDGSIGELLGQLYVAKYFTPAAKQYMVDLVNNLKVTLGERIQNLTWMSDATKARALKKLNAFTVKIGYPDKWQLYEGLTITRNDYVGNLRAISIWRYNYGVSQINKPVDKTRWGMSPPTVNAYYNPVNNEIVFPAGILQFPFFDFGADDAVNYGGIGAVIGHEMTHGFDDQGRQYDADGTLRDWWTKDDADKFKTRADQVVAQYNGFTVLDTLHVNGKLTLGENLADLGGLNVAYAAFKKTKEGQSTKKIDGFTPDQRFFLSWAQVWRGSQRPEAAAQRILVDPHSPEQYRTNAPLTNIDAWYTAFSIKPGDKMYKKPEDRTKVW</sequence>
<evidence type="ECO:0000256" key="1">
    <source>
        <dbReference type="ARBA" id="ARBA00001947"/>
    </source>
</evidence>
<dbReference type="PRINTS" id="PR00786">
    <property type="entry name" value="NEPRILYSIN"/>
</dbReference>